<evidence type="ECO:0000256" key="6">
    <source>
        <dbReference type="ARBA" id="ARBA00022989"/>
    </source>
</evidence>
<keyword evidence="5" id="KW-0552">Olfaction</keyword>
<reference evidence="11" key="3">
    <citation type="submission" date="2025-09" db="UniProtKB">
        <authorList>
            <consortium name="Ensembl"/>
        </authorList>
    </citation>
    <scope>IDENTIFICATION</scope>
</reference>
<evidence type="ECO:0000256" key="3">
    <source>
        <dbReference type="ARBA" id="ARBA00022606"/>
    </source>
</evidence>
<feature type="transmembrane region" description="Helical" evidence="9">
    <location>
        <begin position="95"/>
        <end position="121"/>
    </location>
</feature>
<keyword evidence="12" id="KW-1185">Reference proteome</keyword>
<evidence type="ECO:0000256" key="1">
    <source>
        <dbReference type="ARBA" id="ARBA00004651"/>
    </source>
</evidence>
<reference evidence="11" key="2">
    <citation type="submission" date="2025-08" db="UniProtKB">
        <authorList>
            <consortium name="Ensembl"/>
        </authorList>
    </citation>
    <scope>IDENTIFICATION</scope>
</reference>
<dbReference type="GO" id="GO:0005886">
    <property type="term" value="C:plasma membrane"/>
    <property type="evidence" value="ECO:0007669"/>
    <property type="project" value="UniProtKB-SubCell"/>
</dbReference>
<feature type="transmembrane region" description="Helical" evidence="9">
    <location>
        <begin position="203"/>
        <end position="229"/>
    </location>
</feature>
<dbReference type="Proteomes" id="UP000314987">
    <property type="component" value="Unassembled WGS sequence"/>
</dbReference>
<name>A0A4X2LUV5_VOMUR</name>
<evidence type="ECO:0000256" key="8">
    <source>
        <dbReference type="ARBA" id="ARBA00023224"/>
    </source>
</evidence>
<reference evidence="12" key="1">
    <citation type="submission" date="2018-12" db="EMBL/GenBank/DDBJ databases">
        <authorList>
            <person name="Yazar S."/>
        </authorList>
    </citation>
    <scope>NUCLEOTIDE SEQUENCE [LARGE SCALE GENOMIC DNA]</scope>
</reference>
<keyword evidence="8" id="KW-0807">Transducer</keyword>
<keyword evidence="6 9" id="KW-1133">Transmembrane helix</keyword>
<dbReference type="SUPFAM" id="SSF81321">
    <property type="entry name" value="Family A G protein-coupled receptor-like"/>
    <property type="match status" value="1"/>
</dbReference>
<dbReference type="PRINTS" id="PR00237">
    <property type="entry name" value="GPCRRHODOPSN"/>
</dbReference>
<keyword evidence="2" id="KW-1003">Cell membrane</keyword>
<evidence type="ECO:0000256" key="2">
    <source>
        <dbReference type="ARBA" id="ARBA00022475"/>
    </source>
</evidence>
<feature type="transmembrane region" description="Helical" evidence="9">
    <location>
        <begin position="241"/>
        <end position="263"/>
    </location>
</feature>
<dbReference type="FunFam" id="1.20.1070.10:FF:000097">
    <property type="entry name" value="olfactory receptor 2A12-like"/>
    <property type="match status" value="1"/>
</dbReference>
<dbReference type="GO" id="GO:0004984">
    <property type="term" value="F:olfactory receptor activity"/>
    <property type="evidence" value="ECO:0007669"/>
    <property type="project" value="InterPro"/>
</dbReference>
<feature type="transmembrane region" description="Helical" evidence="9">
    <location>
        <begin position="278"/>
        <end position="295"/>
    </location>
</feature>
<dbReference type="Pfam" id="PF13853">
    <property type="entry name" value="7tm_4"/>
    <property type="match status" value="1"/>
</dbReference>
<accession>A0A4X2LUV5</accession>
<feature type="transmembrane region" description="Helical" evidence="9">
    <location>
        <begin position="142"/>
        <end position="165"/>
    </location>
</feature>
<protein>
    <recommendedName>
        <fullName evidence="10">G-protein coupled receptors family 1 profile domain-containing protein</fullName>
    </recommendedName>
</protein>
<keyword evidence="7 9" id="KW-0472">Membrane</keyword>
<evidence type="ECO:0000256" key="9">
    <source>
        <dbReference type="SAM" id="Phobius"/>
    </source>
</evidence>
<evidence type="ECO:0000256" key="4">
    <source>
        <dbReference type="ARBA" id="ARBA00022692"/>
    </source>
</evidence>
<evidence type="ECO:0000313" key="11">
    <source>
        <dbReference type="Ensembl" id="ENSVURP00010025406.1"/>
    </source>
</evidence>
<comment type="subcellular location">
    <subcellularLocation>
        <location evidence="1">Cell membrane</location>
        <topology evidence="1">Multi-pass membrane protein</topology>
    </subcellularLocation>
</comment>
<dbReference type="AlphaFoldDB" id="A0A4X2LUV5"/>
<proteinExistence type="predicted"/>
<feature type="domain" description="G-protein coupled receptors family 1 profile" evidence="10">
    <location>
        <begin position="44"/>
        <end position="293"/>
    </location>
</feature>
<evidence type="ECO:0000256" key="5">
    <source>
        <dbReference type="ARBA" id="ARBA00022725"/>
    </source>
</evidence>
<evidence type="ECO:0000256" key="7">
    <source>
        <dbReference type="ARBA" id="ARBA00023136"/>
    </source>
</evidence>
<dbReference type="InterPro" id="IPR017452">
    <property type="entry name" value="GPCR_Rhodpsn_7TM"/>
</dbReference>
<dbReference type="Gene3D" id="1.20.1070.10">
    <property type="entry name" value="Rhodopsin 7-helix transmembrane proteins"/>
    <property type="match status" value="1"/>
</dbReference>
<feature type="transmembrane region" description="Helical" evidence="9">
    <location>
        <begin position="28"/>
        <end position="54"/>
    </location>
</feature>
<sequence length="327" mass="36927">MQEVIWGNHSSVSEFILLGFSNEPQSKLLLFTFFLLLYLSTLLGNGLIITLIYLDSRLHTPMYFFLSMLSLLDMSYVTTTVPQMLAHLPHPKKTITYLGCVAQMYIFLALGIAECILYAIMAYDRYVAICHPLHYTLIMNRLTCVAMVVTCWTIGLLGALVYTVFTMHLPYCGPNEINHFFCEVPAVLKLACADTSLNDQVDFFLGFILLLVPLSLILASYIRIFAAILRIRSTQGRLKSFSTCVSHITVVIMFYGPAMIMYMRPGSKSSSKHDKKLALFYNVVSAFLNPIIYSLRNKNVKGAFLKVIIKKDHCLQGPFEGPSHRSI</sequence>
<keyword evidence="3" id="KW-0716">Sensory transduction</keyword>
<dbReference type="STRING" id="29139.ENSVURP00010025406"/>
<evidence type="ECO:0000259" key="10">
    <source>
        <dbReference type="PROSITE" id="PS50262"/>
    </source>
</evidence>
<gene>
    <name evidence="11" type="primary">LOC114044968</name>
</gene>
<dbReference type="OMA" id="ICIKMVI"/>
<dbReference type="InterPro" id="IPR000725">
    <property type="entry name" value="Olfact_rcpt"/>
</dbReference>
<dbReference type="PRINTS" id="PR00245">
    <property type="entry name" value="OLFACTORYR"/>
</dbReference>
<evidence type="ECO:0000313" key="12">
    <source>
        <dbReference type="Proteomes" id="UP000314987"/>
    </source>
</evidence>
<dbReference type="GeneTree" id="ENSGT01140000282496"/>
<dbReference type="Ensembl" id="ENSVURT00010028923.1">
    <property type="protein sequence ID" value="ENSVURP00010025406.1"/>
    <property type="gene ID" value="ENSVURG00010019452.1"/>
</dbReference>
<dbReference type="GO" id="GO:0004930">
    <property type="term" value="F:G protein-coupled receptor activity"/>
    <property type="evidence" value="ECO:0007669"/>
    <property type="project" value="InterPro"/>
</dbReference>
<dbReference type="PANTHER" id="PTHR26453">
    <property type="entry name" value="OLFACTORY RECEPTOR"/>
    <property type="match status" value="1"/>
</dbReference>
<dbReference type="InterPro" id="IPR000276">
    <property type="entry name" value="GPCR_Rhodpsn"/>
</dbReference>
<feature type="transmembrane region" description="Helical" evidence="9">
    <location>
        <begin position="63"/>
        <end position="83"/>
    </location>
</feature>
<dbReference type="PROSITE" id="PS50262">
    <property type="entry name" value="G_PROTEIN_RECEP_F1_2"/>
    <property type="match status" value="1"/>
</dbReference>
<organism evidence="11 12">
    <name type="scientific">Vombatus ursinus</name>
    <name type="common">Common wombat</name>
    <dbReference type="NCBI Taxonomy" id="29139"/>
    <lineage>
        <taxon>Eukaryota</taxon>
        <taxon>Metazoa</taxon>
        <taxon>Chordata</taxon>
        <taxon>Craniata</taxon>
        <taxon>Vertebrata</taxon>
        <taxon>Euteleostomi</taxon>
        <taxon>Mammalia</taxon>
        <taxon>Metatheria</taxon>
        <taxon>Diprotodontia</taxon>
        <taxon>Vombatidae</taxon>
        <taxon>Vombatus</taxon>
    </lineage>
</organism>
<keyword evidence="4 9" id="KW-0812">Transmembrane</keyword>